<feature type="domain" description="F-box" evidence="1">
    <location>
        <begin position="1"/>
        <end position="53"/>
    </location>
</feature>
<dbReference type="EMBL" id="KZ679133">
    <property type="protein sequence ID" value="PTB75958.1"/>
    <property type="molecule type" value="Genomic_DNA"/>
</dbReference>
<dbReference type="PROSITE" id="PS50181">
    <property type="entry name" value="FBOX"/>
    <property type="match status" value="1"/>
</dbReference>
<dbReference type="SUPFAM" id="SSF81383">
    <property type="entry name" value="F-box domain"/>
    <property type="match status" value="1"/>
</dbReference>
<organism evidence="2 3">
    <name type="scientific">Trichoderma longibrachiatum ATCC 18648</name>
    <dbReference type="NCBI Taxonomy" id="983965"/>
    <lineage>
        <taxon>Eukaryota</taxon>
        <taxon>Fungi</taxon>
        <taxon>Dikarya</taxon>
        <taxon>Ascomycota</taxon>
        <taxon>Pezizomycotina</taxon>
        <taxon>Sordariomycetes</taxon>
        <taxon>Hypocreomycetidae</taxon>
        <taxon>Hypocreales</taxon>
        <taxon>Hypocreaceae</taxon>
        <taxon>Trichoderma</taxon>
    </lineage>
</organism>
<name>A0A2T4C378_TRILO</name>
<accession>A0A2T4C378</accession>
<dbReference type="CDD" id="cd22143">
    <property type="entry name" value="F-box_ScMDM30-like"/>
    <property type="match status" value="1"/>
</dbReference>
<dbReference type="AlphaFoldDB" id="A0A2T4C378"/>
<gene>
    <name evidence="2" type="ORF">M440DRAFT_1334477</name>
</gene>
<evidence type="ECO:0000313" key="3">
    <source>
        <dbReference type="Proteomes" id="UP000240760"/>
    </source>
</evidence>
<keyword evidence="3" id="KW-1185">Reference proteome</keyword>
<dbReference type="Pfam" id="PF12937">
    <property type="entry name" value="F-box-like"/>
    <property type="match status" value="1"/>
</dbReference>
<proteinExistence type="predicted"/>
<evidence type="ECO:0000259" key="1">
    <source>
        <dbReference type="PROSITE" id="PS50181"/>
    </source>
</evidence>
<dbReference type="Gene3D" id="1.20.1280.50">
    <property type="match status" value="1"/>
</dbReference>
<sequence length="453" mass="52602">MTALLDCPAEILHSIFEHLPTSSLHALCLVTKRLHQVAEPLLYTRIDLIWERHRPPPIISLLRTIQNRPQLATHVERLTLHALSEFDVPGGFGYRQLPCSIPTDGTDLAGFIATIQDIDSPLRDLWIQELQNGTMDAFVMLLLSYVRNITHLRITGVFARANRLLGMMLRAALCQDLHCRLPWLHSLQDVVTEPGWTQYRYNEPKNTADILPMFYLPSVRSITAEIDNPAIFAWPTYAPNPSHITTLDLKIIREGHLGRILATTKNLKVLKWRWEYEQLLKDEFNSDVIKLDQITADLTFVKETLECLHLSAMFDNEYWRDTLTVTGSMKGLRNFERLQRLEIPQLFLMGFSPVDNLGCFKDLMPKNIHHLVINDDSIWLEGLAWQDRDLFDKLERWWDGNMHHTPWFTSFKLSLEWTDEQWCAGLRQELSDLCARLGIQLEIYKELKDLGTR</sequence>
<dbReference type="InterPro" id="IPR001810">
    <property type="entry name" value="F-box_dom"/>
</dbReference>
<evidence type="ECO:0000313" key="2">
    <source>
        <dbReference type="EMBL" id="PTB75958.1"/>
    </source>
</evidence>
<reference evidence="2 3" key="1">
    <citation type="submission" date="2016-07" db="EMBL/GenBank/DDBJ databases">
        <title>Multiple horizontal gene transfer events from other fungi enriched the ability of initially mycotrophic Trichoderma (Ascomycota) to feed on dead plant biomass.</title>
        <authorList>
            <consortium name="DOE Joint Genome Institute"/>
            <person name="Aerts A."/>
            <person name="Atanasova L."/>
            <person name="Chenthamara K."/>
            <person name="Zhang J."/>
            <person name="Grujic M."/>
            <person name="Henrissat B."/>
            <person name="Kuo A."/>
            <person name="Salamov A."/>
            <person name="Lipzen A."/>
            <person name="Labutti K."/>
            <person name="Barry K."/>
            <person name="Miao Y."/>
            <person name="Rahimi M.J."/>
            <person name="Shen Q."/>
            <person name="Grigoriev I.V."/>
            <person name="Kubicek C.P."/>
            <person name="Druzhinina I.S."/>
        </authorList>
    </citation>
    <scope>NUCLEOTIDE SEQUENCE [LARGE SCALE GENOMIC DNA]</scope>
    <source>
        <strain evidence="2 3">ATCC 18648</strain>
    </source>
</reference>
<protein>
    <recommendedName>
        <fullName evidence="1">F-box domain-containing protein</fullName>
    </recommendedName>
</protein>
<dbReference type="Proteomes" id="UP000240760">
    <property type="component" value="Unassembled WGS sequence"/>
</dbReference>
<dbReference type="InterPro" id="IPR036047">
    <property type="entry name" value="F-box-like_dom_sf"/>
</dbReference>
<dbReference type="OrthoDB" id="4191831at2759"/>